<accession>A0ABC8J8D4</accession>
<dbReference type="EMBL" id="CAKOAT010085154">
    <property type="protein sequence ID" value="CAH8316898.1"/>
    <property type="molecule type" value="Genomic_DNA"/>
</dbReference>
<keyword evidence="2" id="KW-1185">Reference proteome</keyword>
<dbReference type="InterPro" id="IPR024768">
    <property type="entry name" value="Marf1"/>
</dbReference>
<name>A0ABC8J8D4_ERUVS</name>
<evidence type="ECO:0008006" key="3">
    <source>
        <dbReference type="Google" id="ProtNLM"/>
    </source>
</evidence>
<dbReference type="Proteomes" id="UP001642260">
    <property type="component" value="Unassembled WGS sequence"/>
</dbReference>
<dbReference type="PANTHER" id="PTHR14379:SF58">
    <property type="entry name" value="NYN DOMAIN-CONTAINING PROTEIN"/>
    <property type="match status" value="1"/>
</dbReference>
<evidence type="ECO:0000313" key="1">
    <source>
        <dbReference type="EMBL" id="CAH8316898.1"/>
    </source>
</evidence>
<comment type="caution">
    <text evidence="1">The sequence shown here is derived from an EMBL/GenBank/DDBJ whole genome shotgun (WGS) entry which is preliminary data.</text>
</comment>
<organism evidence="1 2">
    <name type="scientific">Eruca vesicaria subsp. sativa</name>
    <name type="common">Garden rocket</name>
    <name type="synonym">Eruca sativa</name>
    <dbReference type="NCBI Taxonomy" id="29727"/>
    <lineage>
        <taxon>Eukaryota</taxon>
        <taxon>Viridiplantae</taxon>
        <taxon>Streptophyta</taxon>
        <taxon>Embryophyta</taxon>
        <taxon>Tracheophyta</taxon>
        <taxon>Spermatophyta</taxon>
        <taxon>Magnoliopsida</taxon>
        <taxon>eudicotyledons</taxon>
        <taxon>Gunneridae</taxon>
        <taxon>Pentapetalae</taxon>
        <taxon>rosids</taxon>
        <taxon>malvids</taxon>
        <taxon>Brassicales</taxon>
        <taxon>Brassicaceae</taxon>
        <taxon>Brassiceae</taxon>
        <taxon>Eruca</taxon>
    </lineage>
</organism>
<protein>
    <recommendedName>
        <fullName evidence="3">NYN domain-containing protein</fullName>
    </recommendedName>
</protein>
<proteinExistence type="predicted"/>
<dbReference type="AlphaFoldDB" id="A0ABC8J8D4"/>
<reference evidence="1 2" key="1">
    <citation type="submission" date="2022-03" db="EMBL/GenBank/DDBJ databases">
        <authorList>
            <person name="Macdonald S."/>
            <person name="Ahmed S."/>
            <person name="Newling K."/>
        </authorList>
    </citation>
    <scope>NUCLEOTIDE SEQUENCE [LARGE SCALE GENOMIC DNA]</scope>
</reference>
<dbReference type="PANTHER" id="PTHR14379">
    <property type="entry name" value="LIMKAIN B LKAP"/>
    <property type="match status" value="1"/>
</dbReference>
<gene>
    <name evidence="1" type="ORF">ERUC_LOCUS7787</name>
</gene>
<evidence type="ECO:0000313" key="2">
    <source>
        <dbReference type="Proteomes" id="UP001642260"/>
    </source>
</evidence>
<sequence>MSSESSPVSCYTRVFWDAVDFPFPKDLAPETIYNRMKLTLEEKMGFMGDLSIIAYVNSENNLLDDKSAYESAGFNIISHQQRHRFMLRDIAWWEVDSTYTYSNCFKEPSQITFVVISSLSEEESIFLKRSSKPPTRHPLLPKSTFPRCLAQLSSWTCPRCLHFMILIILSRDAHARAHRMSVDIVLWALDHPATYFHPRDLWVFSENVKEETDFFNALKALGDRYYSVRVLTPNLGDHQIFSNHMPRISREDDIGFSSGLASLYHQRFNLSQIHVFCDAQSCPTDISIILPVLREKRYHGRLVFRPYLPYQADESLLGYSDDHDGYIRVPSIDDDDDDDDGDSYAVRARMLLDILFWAMNHEDLPQNLIIVSQPSKDIDIVVQALERRDAANQILRVSPCRTITDVSRNLKQCRVIIFWLVDRCPSNPYEFRSKFTSTLEGKGYAGFESVTAYVVEGVNTDEEIEVCRNSGLQVDVTPKDDEYGKFSSMLLDMINWTQHGGAPFNFLVISNPFRDAMCDSVFADVKSRGFNVLFETLDYMVTFGTSLWSAESILHGDDDAYFKTRSNILRQIKMTS</sequence>